<dbReference type="Gene3D" id="3.10.20.740">
    <property type="match status" value="1"/>
</dbReference>
<dbReference type="RefSeq" id="WP_299219100.1">
    <property type="nucleotide sequence ID" value="NZ_JBDGHN010000002.1"/>
</dbReference>
<dbReference type="InterPro" id="IPR006963">
    <property type="entry name" value="Mopterin_OxRdtase_4Fe-4S_dom"/>
</dbReference>
<keyword evidence="6 14" id="KW-0479">Metal-binding</keyword>
<evidence type="ECO:0000313" key="20">
    <source>
        <dbReference type="Proteomes" id="UP001461960"/>
    </source>
</evidence>
<dbReference type="Pfam" id="PF10588">
    <property type="entry name" value="NADH-G_4Fe-4S_3"/>
    <property type="match status" value="1"/>
</dbReference>
<dbReference type="Pfam" id="PF22117">
    <property type="entry name" value="Fer4_Nqo3"/>
    <property type="match status" value="1"/>
</dbReference>
<comment type="function">
    <text evidence="14">NDH-1 shuttles electrons from NADH, via FMN and iron-sulfur (Fe-S) centers, to quinones in the respiratory chain. Couples the redox reaction to proton translocation (for every two electrons transferred, four hydrogen ions are translocated across the cytoplasmic membrane), and thus conserves the redox energy in a proton gradient.</text>
</comment>
<comment type="catalytic activity">
    <reaction evidence="13 14">
        <text>a quinone + NADH + 5 H(+)(in) = a quinol + NAD(+) + 4 H(+)(out)</text>
        <dbReference type="Rhea" id="RHEA:57888"/>
        <dbReference type="ChEBI" id="CHEBI:15378"/>
        <dbReference type="ChEBI" id="CHEBI:24646"/>
        <dbReference type="ChEBI" id="CHEBI:57540"/>
        <dbReference type="ChEBI" id="CHEBI:57945"/>
        <dbReference type="ChEBI" id="CHEBI:132124"/>
    </reaction>
</comment>
<evidence type="ECO:0000256" key="8">
    <source>
        <dbReference type="ARBA" id="ARBA00023004"/>
    </source>
</evidence>
<evidence type="ECO:0000256" key="2">
    <source>
        <dbReference type="ARBA" id="ARBA00005404"/>
    </source>
</evidence>
<dbReference type="InterPro" id="IPR006656">
    <property type="entry name" value="Mopterin_OxRdtase"/>
</dbReference>
<reference evidence="19 20" key="1">
    <citation type="submission" date="2024-05" db="EMBL/GenBank/DDBJ databases">
        <authorList>
            <person name="Kim H.-Y."/>
            <person name="Kim E."/>
            <person name="Cai Y."/>
            <person name="Yang S.-M."/>
            <person name="Lee W."/>
        </authorList>
    </citation>
    <scope>NUCLEOTIDE SEQUENCE [LARGE SCALE GENOMIC DNA]</scope>
    <source>
        <strain evidence="19 20">FBL11</strain>
    </source>
</reference>
<keyword evidence="5 14" id="KW-0874">Quinone</keyword>
<proteinExistence type="inferred from homology"/>
<accession>A0ABU9XC40</accession>
<keyword evidence="20" id="KW-1185">Reference proteome</keyword>
<comment type="cofactor">
    <cofactor evidence="14">
        <name>[2Fe-2S] cluster</name>
        <dbReference type="ChEBI" id="CHEBI:190135"/>
    </cofactor>
    <text evidence="14">Binds 1 [2Fe-2S] cluster per subunit.</text>
</comment>
<dbReference type="Pfam" id="PF04879">
    <property type="entry name" value="Molybdop_Fe4S4"/>
    <property type="match status" value="1"/>
</dbReference>
<dbReference type="PANTHER" id="PTHR43105:SF10">
    <property type="entry name" value="NADH-QUINONE OXIDOREDUCTASE SUBUNIT G"/>
    <property type="match status" value="1"/>
</dbReference>
<keyword evidence="11" id="KW-0830">Ubiquinone</keyword>
<evidence type="ECO:0000256" key="10">
    <source>
        <dbReference type="ARBA" id="ARBA00023027"/>
    </source>
</evidence>
<dbReference type="Gene3D" id="3.30.200.210">
    <property type="match status" value="1"/>
</dbReference>
<keyword evidence="3 14" id="KW-0004">4Fe-4S</keyword>
<dbReference type="EMBL" id="JBDGHN010000002">
    <property type="protein sequence ID" value="MEN2751600.1"/>
    <property type="molecule type" value="Genomic_DNA"/>
</dbReference>
<dbReference type="PROSITE" id="PS00642">
    <property type="entry name" value="COMPLEX1_75K_2"/>
    <property type="match status" value="1"/>
</dbReference>
<dbReference type="PROSITE" id="PS51085">
    <property type="entry name" value="2FE2S_FER_2"/>
    <property type="match status" value="1"/>
</dbReference>
<evidence type="ECO:0000256" key="13">
    <source>
        <dbReference type="ARBA" id="ARBA00047712"/>
    </source>
</evidence>
<dbReference type="InterPro" id="IPR000283">
    <property type="entry name" value="NADH_UbQ_OxRdtase_75kDa_su_CS"/>
</dbReference>
<evidence type="ECO:0000259" key="18">
    <source>
        <dbReference type="PROSITE" id="PS51839"/>
    </source>
</evidence>
<keyword evidence="10 14" id="KW-0520">NAD</keyword>
<comment type="cofactor">
    <cofactor evidence="1 14">
        <name>[4Fe-4S] cluster</name>
        <dbReference type="ChEBI" id="CHEBI:49883"/>
    </cofactor>
</comment>
<dbReference type="CDD" id="cd00207">
    <property type="entry name" value="fer2"/>
    <property type="match status" value="1"/>
</dbReference>
<evidence type="ECO:0000259" key="17">
    <source>
        <dbReference type="PROSITE" id="PS51669"/>
    </source>
</evidence>
<comment type="subunit">
    <text evidence="12">Composed of 13 different subunits. Subunits NuoCD, E, F, and G constitute the peripheral sector of the complex.</text>
</comment>
<feature type="region of interest" description="Disordered" evidence="15">
    <location>
        <begin position="1019"/>
        <end position="1045"/>
    </location>
</feature>
<gene>
    <name evidence="19" type="primary">nuoG</name>
    <name evidence="19" type="ORF">AAIR29_08130</name>
</gene>
<keyword evidence="8 14" id="KW-0408">Iron</keyword>
<evidence type="ECO:0000256" key="4">
    <source>
        <dbReference type="ARBA" id="ARBA00022714"/>
    </source>
</evidence>
<evidence type="ECO:0000256" key="15">
    <source>
        <dbReference type="SAM" id="MobiDB-lite"/>
    </source>
</evidence>
<dbReference type="InterPro" id="IPR001041">
    <property type="entry name" value="2Fe-2S_ferredoxin-type"/>
</dbReference>
<dbReference type="SMART" id="SM00926">
    <property type="entry name" value="Molybdop_Fe4S4"/>
    <property type="match status" value="1"/>
</dbReference>
<evidence type="ECO:0000256" key="11">
    <source>
        <dbReference type="ARBA" id="ARBA00023075"/>
    </source>
</evidence>
<keyword evidence="4 14" id="KW-0001">2Fe-2S</keyword>
<evidence type="ECO:0000256" key="6">
    <source>
        <dbReference type="ARBA" id="ARBA00022723"/>
    </source>
</evidence>
<evidence type="ECO:0000256" key="14">
    <source>
        <dbReference type="RuleBase" id="RU003525"/>
    </source>
</evidence>
<dbReference type="EC" id="7.1.1.-" evidence="14"/>
<dbReference type="SMART" id="SM00929">
    <property type="entry name" value="NADH-G_4Fe-4S_3"/>
    <property type="match status" value="1"/>
</dbReference>
<dbReference type="NCBIfam" id="TIGR01973">
    <property type="entry name" value="NuoG"/>
    <property type="match status" value="1"/>
</dbReference>
<dbReference type="PROSITE" id="PS51839">
    <property type="entry name" value="4FE4S_HC3"/>
    <property type="match status" value="1"/>
</dbReference>
<dbReference type="PROSITE" id="PS00643">
    <property type="entry name" value="COMPLEX1_75K_3"/>
    <property type="match status" value="1"/>
</dbReference>
<feature type="region of interest" description="Disordered" evidence="15">
    <location>
        <begin position="556"/>
        <end position="608"/>
    </location>
</feature>
<evidence type="ECO:0000259" key="16">
    <source>
        <dbReference type="PROSITE" id="PS51085"/>
    </source>
</evidence>
<dbReference type="SUPFAM" id="SSF54292">
    <property type="entry name" value="2Fe-2S ferredoxin-like"/>
    <property type="match status" value="1"/>
</dbReference>
<protein>
    <recommendedName>
        <fullName evidence="14">NADH-quinone oxidoreductase</fullName>
        <ecNumber evidence="14">7.1.1.-</ecNumber>
    </recommendedName>
</protein>
<feature type="domain" description="4Fe-4S Mo/W bis-MGD-type" evidence="17">
    <location>
        <begin position="224"/>
        <end position="280"/>
    </location>
</feature>
<dbReference type="InterPro" id="IPR036010">
    <property type="entry name" value="2Fe-2S_ferredoxin-like_sf"/>
</dbReference>
<dbReference type="Proteomes" id="UP001461960">
    <property type="component" value="Unassembled WGS sequence"/>
</dbReference>
<dbReference type="PROSITE" id="PS51669">
    <property type="entry name" value="4FE4S_MOW_BIS_MGD"/>
    <property type="match status" value="1"/>
</dbReference>
<dbReference type="SUPFAM" id="SSF53706">
    <property type="entry name" value="Formate dehydrogenase/DMSO reductase, domains 1-3"/>
    <property type="match status" value="1"/>
</dbReference>
<feature type="compositionally biased region" description="Low complexity" evidence="15">
    <location>
        <begin position="1033"/>
        <end position="1045"/>
    </location>
</feature>
<evidence type="ECO:0000256" key="7">
    <source>
        <dbReference type="ARBA" id="ARBA00022967"/>
    </source>
</evidence>
<feature type="domain" description="2Fe-2S ferredoxin-type" evidence="16">
    <location>
        <begin position="1"/>
        <end position="86"/>
    </location>
</feature>
<dbReference type="InterPro" id="IPR019574">
    <property type="entry name" value="NADH_UbQ_OxRdtase_Gsu_4Fe4S-bd"/>
</dbReference>
<comment type="similarity">
    <text evidence="2 14">Belongs to the complex I 75 kDa subunit family.</text>
</comment>
<evidence type="ECO:0000313" key="19">
    <source>
        <dbReference type="EMBL" id="MEN2751600.1"/>
    </source>
</evidence>
<dbReference type="SUPFAM" id="SSF50692">
    <property type="entry name" value="ADC-like"/>
    <property type="match status" value="1"/>
</dbReference>
<sequence length="1045" mass="115554">MAVIHIDGTTVEVDSSDNLLQACLSLGIDVPYFCYHPALGSVGSCRQCAVKQYQNKEDMEAGKGRLVMSCMVAPCDDMYISVTDEEAKAFRKSMVELLMTNHPHDCPTCEEGGHCHLQDMTYMSGHNSRRYRFTKRTHHNQELGPFIAHEMNRCIACYRCVRFYKDYAGGEDLGVYGSNNRVYFGRDKDGQFESEFSGNLTEVCPTGVFTDKTHSERYNRKWDMQYAPSICHGCSAGCNISPGERYGELRRIENRYNGEVNRYFLCDRGRFGYGYVNRSDRPTQALERINDKHVKINIDYALDETIKRVKDKKVIGIGSPRASLETNFALKNLVGFDNFSTGLNHQQQALINKCIEVLSTEGIYNPSLTEVESHDAVLVLGEDITQTSSRVALSVRQAAKNEGLKMAAALKTQAWLAEPVKRIAQGALSPVYVIDVTQTKLEDISKVSVVATPEDIIKLGFKVADEIANFADDLKQIQDPQATEQQDTDVSADTDGMQALAQQIAYDLIQAEKPLVVSGSSLSSTALIEAAAQITQVLTQKRVAIKATEQQQVEAHNAKVTAAQAQAADDQPEEDKELKAKPEKPNTGTDKDAQDDIKREPADSDELRENSLELKETNDSYHAQAGIYLAVPDANSMGVCLLGGQSTEEILATDFDVVIVAENQLTDAIDANKLTQLLADKTVIALDHQLLDWHKDVDIVLPAASFAEADGTLVSSEGRAQRFFQVYDNNYYHPMSSIKEGWRWLHAVHSSLEGRDVDWTQLDDVINALVATHPKLVGIKDAAPNADYRITGLKIARQPRRYSGRTAMRAPISVHEPMQPKDWDTSLTFSMEGYSGKQTPSSMIPFAHAPGWNSPQAWNKYQDKVGGHLKNGDPGVRLFDMLERLPTRQYIASEASSTTTTDIVQGQAKLVPIYNIYASSMMASRSPIVAEQLPVAAWRISVDDAKDWNIATGDYLAIEIDKQQITLPVQLVGYLAEGCIGYPVGQVNIIHPSMPASVQKVDAPVTMVGNMADDNSLIRNSETGNGLDDNRSTQTTIAPTTTQEM</sequence>
<keyword evidence="7 14" id="KW-1278">Translocase</keyword>
<dbReference type="PANTHER" id="PTHR43105">
    <property type="entry name" value="RESPIRATORY NITRATE REDUCTASE"/>
    <property type="match status" value="1"/>
</dbReference>
<dbReference type="Pfam" id="PF13510">
    <property type="entry name" value="Fer2_4"/>
    <property type="match status" value="1"/>
</dbReference>
<evidence type="ECO:0000256" key="5">
    <source>
        <dbReference type="ARBA" id="ARBA00022719"/>
    </source>
</evidence>
<evidence type="ECO:0000256" key="12">
    <source>
        <dbReference type="ARBA" id="ARBA00026021"/>
    </source>
</evidence>
<comment type="caution">
    <text evidence="19">The sequence shown here is derived from an EMBL/GenBank/DDBJ whole genome shotgun (WGS) entry which is preliminary data.</text>
</comment>
<dbReference type="InterPro" id="IPR009010">
    <property type="entry name" value="Asp_de-COase-like_dom_sf"/>
</dbReference>
<name>A0ABU9XC40_9GAMM</name>
<dbReference type="Gene3D" id="3.40.50.740">
    <property type="match status" value="1"/>
</dbReference>
<dbReference type="Pfam" id="PF00384">
    <property type="entry name" value="Molybdopterin"/>
    <property type="match status" value="1"/>
</dbReference>
<organism evidence="19 20">
    <name type="scientific">Psychrobacter saeujeotis</name>
    <dbReference type="NCBI Taxonomy" id="3143436"/>
    <lineage>
        <taxon>Bacteria</taxon>
        <taxon>Pseudomonadati</taxon>
        <taxon>Pseudomonadota</taxon>
        <taxon>Gammaproteobacteria</taxon>
        <taxon>Moraxellales</taxon>
        <taxon>Moraxellaceae</taxon>
        <taxon>Psychrobacter</taxon>
    </lineage>
</organism>
<evidence type="ECO:0000256" key="1">
    <source>
        <dbReference type="ARBA" id="ARBA00001966"/>
    </source>
</evidence>
<feature type="compositionally biased region" description="Basic and acidic residues" evidence="15">
    <location>
        <begin position="576"/>
        <end position="608"/>
    </location>
</feature>
<feature type="domain" description="4Fe-4S His(Cys)3-ligated-type" evidence="18">
    <location>
        <begin position="86"/>
        <end position="125"/>
    </location>
</feature>
<dbReference type="InterPro" id="IPR010228">
    <property type="entry name" value="NADH_UbQ_OxRdtase_Gsu"/>
</dbReference>
<dbReference type="CDD" id="cd02771">
    <property type="entry name" value="MopB_NDH-1_NuoG2-N7"/>
    <property type="match status" value="1"/>
</dbReference>
<dbReference type="CDD" id="cd02788">
    <property type="entry name" value="MopB_CT_NDH-1_NuoG2-N7"/>
    <property type="match status" value="1"/>
</dbReference>
<dbReference type="SUPFAM" id="SSF54862">
    <property type="entry name" value="4Fe-4S ferredoxins"/>
    <property type="match status" value="1"/>
</dbReference>
<keyword evidence="9 14" id="KW-0411">Iron-sulfur</keyword>
<dbReference type="Gene3D" id="3.30.70.20">
    <property type="match status" value="1"/>
</dbReference>
<evidence type="ECO:0000256" key="3">
    <source>
        <dbReference type="ARBA" id="ARBA00022485"/>
    </source>
</evidence>
<dbReference type="InterPro" id="IPR050123">
    <property type="entry name" value="Prok_molybdopt-oxidoreductase"/>
</dbReference>
<dbReference type="PROSITE" id="PS00641">
    <property type="entry name" value="COMPLEX1_75K_1"/>
    <property type="match status" value="1"/>
</dbReference>
<dbReference type="InterPro" id="IPR054351">
    <property type="entry name" value="NADH_UbQ_OxRdtase_ferredoxin"/>
</dbReference>
<evidence type="ECO:0000256" key="9">
    <source>
        <dbReference type="ARBA" id="ARBA00023014"/>
    </source>
</evidence>